<evidence type="ECO:0000313" key="2">
    <source>
        <dbReference type="EMBL" id="KIV81786.1"/>
    </source>
</evidence>
<organism evidence="2 3">
    <name type="scientific">Exophiala sideris</name>
    <dbReference type="NCBI Taxonomy" id="1016849"/>
    <lineage>
        <taxon>Eukaryota</taxon>
        <taxon>Fungi</taxon>
        <taxon>Dikarya</taxon>
        <taxon>Ascomycota</taxon>
        <taxon>Pezizomycotina</taxon>
        <taxon>Eurotiomycetes</taxon>
        <taxon>Chaetothyriomycetidae</taxon>
        <taxon>Chaetothyriales</taxon>
        <taxon>Herpotrichiellaceae</taxon>
        <taxon>Exophiala</taxon>
    </lineage>
</organism>
<reference evidence="2 3" key="1">
    <citation type="submission" date="2015-01" db="EMBL/GenBank/DDBJ databases">
        <title>The Genome Sequence of Exophiala sideris CBS121828.</title>
        <authorList>
            <consortium name="The Broad Institute Genomics Platform"/>
            <person name="Cuomo C."/>
            <person name="de Hoog S."/>
            <person name="Gorbushina A."/>
            <person name="Stielow B."/>
            <person name="Teixiera M."/>
            <person name="Abouelleil A."/>
            <person name="Chapman S.B."/>
            <person name="Priest M."/>
            <person name="Young S.K."/>
            <person name="Wortman J."/>
            <person name="Nusbaum C."/>
            <person name="Birren B."/>
        </authorList>
    </citation>
    <scope>NUCLEOTIDE SEQUENCE [LARGE SCALE GENOMIC DNA]</scope>
    <source>
        <strain evidence="2 3">CBS 121828</strain>
    </source>
</reference>
<dbReference type="PANTHER" id="PTHR24148:SF64">
    <property type="entry name" value="HETEROKARYON INCOMPATIBILITY DOMAIN-CONTAINING PROTEIN"/>
    <property type="match status" value="1"/>
</dbReference>
<dbReference type="InterPro" id="IPR010730">
    <property type="entry name" value="HET"/>
</dbReference>
<proteinExistence type="predicted"/>
<dbReference type="Pfam" id="PF06985">
    <property type="entry name" value="HET"/>
    <property type="match status" value="1"/>
</dbReference>
<dbReference type="OrthoDB" id="4161734at2759"/>
<dbReference type="EMBL" id="KN846952">
    <property type="protein sequence ID" value="KIV81786.1"/>
    <property type="molecule type" value="Genomic_DNA"/>
</dbReference>
<name>A0A0D1X2I8_9EURO</name>
<evidence type="ECO:0000313" key="3">
    <source>
        <dbReference type="Proteomes" id="UP000053599"/>
    </source>
</evidence>
<feature type="domain" description="Heterokaryon incompatibility" evidence="1">
    <location>
        <begin position="64"/>
        <end position="203"/>
    </location>
</feature>
<dbReference type="Proteomes" id="UP000053599">
    <property type="component" value="Unassembled WGS sequence"/>
</dbReference>
<sequence length="443" mass="50864">MLHSSTVNSQPIRVLNWTMSSSLWQQLSSKRSTRVLVLHPLDRKNPEAICASLEEVNIDQQPQFEAVSWTWGPEARQQRVYVDGQEILVREHLHQFLLKLRGPEYERRLWVDALCINQQDPVEKSHQVAMMGEIFSSARKVLAWVGPEADGSKEALRWLREAAWKSRVDKIGIGVGPRQKETARVLMAFLNRPWFGRTWIVQEVVLAKKVEIHCGSDMVKWDDLSKAAVSWRYNREESEGESEASHFEAIAPRLALLDERRRVYWWRDNYVTGEERGRSRDISDFVYHSRSFECSDPRDRIYALISLETNPSRVRLKPDYTLTLEQTLVSVFRQKQPDFVPDLDLLTGDPYLHSMARFTWKMAEALGFKDYEHVAGLLVEGIREGDKGVVWRGAAQEIRSGNVHDKQRAVSASSPKLPPLREIMLALGPGLADAIRDLGRGRG</sequence>
<gene>
    <name evidence="2" type="ORF">PV11_03945</name>
</gene>
<dbReference type="AlphaFoldDB" id="A0A0D1X2I8"/>
<evidence type="ECO:0000259" key="1">
    <source>
        <dbReference type="Pfam" id="PF06985"/>
    </source>
</evidence>
<dbReference type="PANTHER" id="PTHR24148">
    <property type="entry name" value="ANKYRIN REPEAT DOMAIN-CONTAINING PROTEIN 39 HOMOLOG-RELATED"/>
    <property type="match status" value="1"/>
</dbReference>
<dbReference type="STRING" id="1016849.A0A0D1X2I8"/>
<accession>A0A0D1X2I8</accession>
<protein>
    <recommendedName>
        <fullName evidence="1">Heterokaryon incompatibility domain-containing protein</fullName>
    </recommendedName>
</protein>
<dbReference type="HOGENOM" id="CLU_004184_3_4_1"/>
<dbReference type="InterPro" id="IPR052895">
    <property type="entry name" value="HetReg/Transcr_Mod"/>
</dbReference>